<dbReference type="InterPro" id="IPR036291">
    <property type="entry name" value="NAD(P)-bd_dom_sf"/>
</dbReference>
<protein>
    <recommendedName>
        <fullName evidence="3">3-oxoacyl-[acyl-carrier-protein] reductase</fullName>
        <ecNumber evidence="3">1.1.1.100</ecNumber>
    </recommendedName>
</protein>
<evidence type="ECO:0000313" key="6">
    <source>
        <dbReference type="Proteomes" id="UP001524547"/>
    </source>
</evidence>
<keyword evidence="3" id="KW-0521">NADP</keyword>
<dbReference type="InterPro" id="IPR050259">
    <property type="entry name" value="SDR"/>
</dbReference>
<evidence type="ECO:0000259" key="4">
    <source>
        <dbReference type="SMART" id="SM00822"/>
    </source>
</evidence>
<comment type="pathway">
    <text evidence="3">Lipid metabolism; fatty acid biosynthesis.</text>
</comment>
<dbReference type="PROSITE" id="PS00061">
    <property type="entry name" value="ADH_SHORT"/>
    <property type="match status" value="1"/>
</dbReference>
<dbReference type="NCBIfam" id="NF009466">
    <property type="entry name" value="PRK12826.1-2"/>
    <property type="match status" value="1"/>
</dbReference>
<sequence>MFRLDDQAALVTGASGGIGAAIARALHRQGAGVALSGTRREALDALKAELDAEAPGRAHVCPADLSDPAAPDALVAAAEAALGRGLDILVNNAGLTRDTLALRMKDEDWNRVLEVDLAAPFRLSRSALKGMLRRRSGRIISIASIVGVTGNAGQSNYAAAKAGMIGMSKSLAQEVGSRGITVNVVAPGFVATAMTDVLPDEQKQKLNAAIPLGRMGTPDDIAASVAFLASREAGWITGATLHVNGGMAMT</sequence>
<accession>A0ABT1VZN4</accession>
<comment type="similarity">
    <text evidence="1 3">Belongs to the short-chain dehydrogenases/reductases (SDR) family.</text>
</comment>
<dbReference type="CDD" id="cd05333">
    <property type="entry name" value="BKR_SDR_c"/>
    <property type="match status" value="1"/>
</dbReference>
<dbReference type="InterPro" id="IPR020904">
    <property type="entry name" value="Sc_DH/Rdtase_CS"/>
</dbReference>
<dbReference type="SUPFAM" id="SSF51735">
    <property type="entry name" value="NAD(P)-binding Rossmann-fold domains"/>
    <property type="match status" value="1"/>
</dbReference>
<dbReference type="EC" id="1.1.1.100" evidence="3"/>
<feature type="domain" description="Ketoreductase" evidence="4">
    <location>
        <begin position="7"/>
        <end position="193"/>
    </location>
</feature>
<dbReference type="InterPro" id="IPR002347">
    <property type="entry name" value="SDR_fam"/>
</dbReference>
<keyword evidence="6" id="KW-1185">Reference proteome</keyword>
<dbReference type="Proteomes" id="UP001524547">
    <property type="component" value="Unassembled WGS sequence"/>
</dbReference>
<gene>
    <name evidence="5" type="primary">fabG</name>
    <name evidence="5" type="ORF">NFI88_13195</name>
</gene>
<dbReference type="SMART" id="SM00822">
    <property type="entry name" value="PKS_KR"/>
    <property type="match status" value="1"/>
</dbReference>
<name>A0ABT1VZN4_9PROT</name>
<comment type="caution">
    <text evidence="5">The sequence shown here is derived from an EMBL/GenBank/DDBJ whole genome shotgun (WGS) entry which is preliminary data.</text>
</comment>
<keyword evidence="3" id="KW-0443">Lipid metabolism</keyword>
<dbReference type="PANTHER" id="PTHR42879:SF2">
    <property type="entry name" value="3-OXOACYL-[ACYL-CARRIER-PROTEIN] REDUCTASE FABG"/>
    <property type="match status" value="1"/>
</dbReference>
<keyword evidence="2 3" id="KW-0560">Oxidoreductase</keyword>
<dbReference type="PANTHER" id="PTHR42879">
    <property type="entry name" value="3-OXOACYL-(ACYL-CARRIER-PROTEIN) REDUCTASE"/>
    <property type="match status" value="1"/>
</dbReference>
<dbReference type="GO" id="GO:0004316">
    <property type="term" value="F:3-oxoacyl-[acyl-carrier-protein] reductase (NADPH) activity"/>
    <property type="evidence" value="ECO:0007669"/>
    <property type="project" value="UniProtKB-EC"/>
</dbReference>
<evidence type="ECO:0000256" key="3">
    <source>
        <dbReference type="RuleBase" id="RU366074"/>
    </source>
</evidence>
<dbReference type="Pfam" id="PF13561">
    <property type="entry name" value="adh_short_C2"/>
    <property type="match status" value="1"/>
</dbReference>
<dbReference type="InterPro" id="IPR057326">
    <property type="entry name" value="KR_dom"/>
</dbReference>
<dbReference type="PRINTS" id="PR00080">
    <property type="entry name" value="SDRFAMILY"/>
</dbReference>
<dbReference type="RefSeq" id="WP_422920545.1">
    <property type="nucleotide sequence ID" value="NZ_JAMZEJ010000008.1"/>
</dbReference>
<evidence type="ECO:0000256" key="1">
    <source>
        <dbReference type="ARBA" id="ARBA00006484"/>
    </source>
</evidence>
<proteinExistence type="inferred from homology"/>
<comment type="function">
    <text evidence="3">Catalyzes the NADPH-dependent reduction of beta-ketoacyl-ACP substrates to beta-hydroxyacyl-ACP products, the first reductive step in the elongation cycle of fatty acid biosynthesis.</text>
</comment>
<evidence type="ECO:0000256" key="2">
    <source>
        <dbReference type="ARBA" id="ARBA00023002"/>
    </source>
</evidence>
<dbReference type="NCBIfam" id="NF005559">
    <property type="entry name" value="PRK07231.1"/>
    <property type="match status" value="1"/>
</dbReference>
<organism evidence="5 6">
    <name type="scientific">Rhizosaccharibacter radicis</name>
    <dbReference type="NCBI Taxonomy" id="2782605"/>
    <lineage>
        <taxon>Bacteria</taxon>
        <taxon>Pseudomonadati</taxon>
        <taxon>Pseudomonadota</taxon>
        <taxon>Alphaproteobacteria</taxon>
        <taxon>Acetobacterales</taxon>
        <taxon>Acetobacteraceae</taxon>
        <taxon>Rhizosaccharibacter</taxon>
    </lineage>
</organism>
<keyword evidence="3" id="KW-0276">Fatty acid metabolism</keyword>
<keyword evidence="3" id="KW-0444">Lipid biosynthesis</keyword>
<keyword evidence="3" id="KW-0275">Fatty acid biosynthesis</keyword>
<dbReference type="Gene3D" id="3.40.50.720">
    <property type="entry name" value="NAD(P)-binding Rossmann-like Domain"/>
    <property type="match status" value="1"/>
</dbReference>
<dbReference type="EMBL" id="JAMZEJ010000008">
    <property type="protein sequence ID" value="MCQ8241791.1"/>
    <property type="molecule type" value="Genomic_DNA"/>
</dbReference>
<evidence type="ECO:0000313" key="5">
    <source>
        <dbReference type="EMBL" id="MCQ8241791.1"/>
    </source>
</evidence>
<dbReference type="InterPro" id="IPR011284">
    <property type="entry name" value="3oxo_ACP_reduc"/>
</dbReference>
<comment type="catalytic activity">
    <reaction evidence="3">
        <text>a (3R)-hydroxyacyl-[ACP] + NADP(+) = a 3-oxoacyl-[ACP] + NADPH + H(+)</text>
        <dbReference type="Rhea" id="RHEA:17397"/>
        <dbReference type="Rhea" id="RHEA-COMP:9916"/>
        <dbReference type="Rhea" id="RHEA-COMP:9945"/>
        <dbReference type="ChEBI" id="CHEBI:15378"/>
        <dbReference type="ChEBI" id="CHEBI:57783"/>
        <dbReference type="ChEBI" id="CHEBI:58349"/>
        <dbReference type="ChEBI" id="CHEBI:78776"/>
        <dbReference type="ChEBI" id="CHEBI:78827"/>
        <dbReference type="EC" id="1.1.1.100"/>
    </reaction>
</comment>
<dbReference type="PRINTS" id="PR00081">
    <property type="entry name" value="GDHRDH"/>
</dbReference>
<dbReference type="NCBIfam" id="TIGR01830">
    <property type="entry name" value="3oxo_ACP_reduc"/>
    <property type="match status" value="1"/>
</dbReference>
<comment type="subunit">
    <text evidence="3">Homotetramer.</text>
</comment>
<reference evidence="5 6" key="1">
    <citation type="submission" date="2022-06" db="EMBL/GenBank/DDBJ databases">
        <title>Rhizosaccharibacter gen. nov. sp. nov. KSS12, endophytic bacteria isolated from sugarcane.</title>
        <authorList>
            <person name="Pitiwittayakul N."/>
        </authorList>
    </citation>
    <scope>NUCLEOTIDE SEQUENCE [LARGE SCALE GENOMIC DNA]</scope>
    <source>
        <strain evidence="5 6">KSS12</strain>
    </source>
</reference>